<dbReference type="Pfam" id="PF08282">
    <property type="entry name" value="Hydrolase_3"/>
    <property type="match status" value="1"/>
</dbReference>
<name>A0A4R3YXD4_9FIRM</name>
<dbReference type="GeneID" id="98915751"/>
<dbReference type="InterPro" id="IPR036412">
    <property type="entry name" value="HAD-like_sf"/>
</dbReference>
<dbReference type="EMBL" id="SMCQ01000014">
    <property type="protein sequence ID" value="TCV97847.1"/>
    <property type="molecule type" value="Genomic_DNA"/>
</dbReference>
<dbReference type="NCBIfam" id="TIGR01484">
    <property type="entry name" value="HAD-SF-IIB"/>
    <property type="match status" value="1"/>
</dbReference>
<evidence type="ECO:0000313" key="2">
    <source>
        <dbReference type="Proteomes" id="UP000295515"/>
    </source>
</evidence>
<dbReference type="Proteomes" id="UP000295515">
    <property type="component" value="Unassembled WGS sequence"/>
</dbReference>
<dbReference type="InterPro" id="IPR000150">
    <property type="entry name" value="Cof"/>
</dbReference>
<dbReference type="PROSITE" id="PS01228">
    <property type="entry name" value="COF_1"/>
    <property type="match status" value="1"/>
</dbReference>
<accession>A0A4R3YXD4</accession>
<organism evidence="1 2">
    <name type="scientific">Longibaculum muris</name>
    <dbReference type="NCBI Taxonomy" id="1796628"/>
    <lineage>
        <taxon>Bacteria</taxon>
        <taxon>Bacillati</taxon>
        <taxon>Bacillota</taxon>
        <taxon>Erysipelotrichia</taxon>
        <taxon>Erysipelotrichales</taxon>
        <taxon>Coprobacillaceae</taxon>
        <taxon>Longibaculum</taxon>
    </lineage>
</organism>
<dbReference type="Gene3D" id="3.30.1240.10">
    <property type="match status" value="1"/>
</dbReference>
<dbReference type="AlphaFoldDB" id="A0A4R3YXD4"/>
<dbReference type="SFLD" id="SFLDS00003">
    <property type="entry name" value="Haloacid_Dehalogenase"/>
    <property type="match status" value="1"/>
</dbReference>
<dbReference type="InterPro" id="IPR023214">
    <property type="entry name" value="HAD_sf"/>
</dbReference>
<comment type="caution">
    <text evidence="1">The sequence shown here is derived from an EMBL/GenBank/DDBJ whole genome shotgun (WGS) entry which is preliminary data.</text>
</comment>
<dbReference type="Gene3D" id="3.40.50.1000">
    <property type="entry name" value="HAD superfamily/HAD-like"/>
    <property type="match status" value="1"/>
</dbReference>
<sequence length="277" mass="31276">MGELKVVAMDMDGTLLTASQDILPYTRKVLMQLQQQGVSLLLASGRDIDSLQKIGQKLNLSDYPQSGYICLNGLEIYDSLGNQLHQEEKLQFKDAAILADMAKTYHIDMILFFKNSLYIMDFGQTGITEHHFMTSTKYKVQDIKEIPLSEFEDLRKVAFVQKASILNEILPTLQQTAHQQFDLCKVEPDWVEINPYGSHKGAALQKYASIKNISIDHIIAFGNGENDIEMLKIAGKGIAMGNSFENVKYVADDICEDNEHEGIGLYLQEYLKKQISE</sequence>
<dbReference type="GO" id="GO:0016791">
    <property type="term" value="F:phosphatase activity"/>
    <property type="evidence" value="ECO:0007669"/>
    <property type="project" value="UniProtKB-ARBA"/>
</dbReference>
<protein>
    <recommendedName>
        <fullName evidence="3">Cof subfamily protein (Haloacid dehalogenase superfamily)/HAD superfamily hydrolase (TIGR01484 family)</fullName>
    </recommendedName>
</protein>
<reference evidence="1 2" key="1">
    <citation type="submission" date="2019-03" db="EMBL/GenBank/DDBJ databases">
        <title>Genomic Encyclopedia of Type Strains, Phase IV (KMG-IV): sequencing the most valuable type-strain genomes for metagenomic binning, comparative biology and taxonomic classification.</title>
        <authorList>
            <person name="Goeker M."/>
        </authorList>
    </citation>
    <scope>NUCLEOTIDE SEQUENCE [LARGE SCALE GENOMIC DNA]</scope>
    <source>
        <strain evidence="1 2">DSM 29487</strain>
    </source>
</reference>
<dbReference type="PANTHER" id="PTHR10000:SF8">
    <property type="entry name" value="HAD SUPERFAMILY HYDROLASE-LIKE, TYPE 3"/>
    <property type="match status" value="1"/>
</dbReference>
<dbReference type="GO" id="GO:0005829">
    <property type="term" value="C:cytosol"/>
    <property type="evidence" value="ECO:0007669"/>
    <property type="project" value="TreeGrafter"/>
</dbReference>
<dbReference type="SUPFAM" id="SSF56784">
    <property type="entry name" value="HAD-like"/>
    <property type="match status" value="1"/>
</dbReference>
<keyword evidence="2" id="KW-1185">Reference proteome</keyword>
<evidence type="ECO:0008006" key="3">
    <source>
        <dbReference type="Google" id="ProtNLM"/>
    </source>
</evidence>
<proteinExistence type="predicted"/>
<dbReference type="SFLD" id="SFLDG01140">
    <property type="entry name" value="C2.B:_Phosphomannomutase_and_P"/>
    <property type="match status" value="1"/>
</dbReference>
<dbReference type="PANTHER" id="PTHR10000">
    <property type="entry name" value="PHOSPHOSERINE PHOSPHATASE"/>
    <property type="match status" value="1"/>
</dbReference>
<dbReference type="RefSeq" id="WP_066443884.1">
    <property type="nucleotide sequence ID" value="NZ_JANKBF010000004.1"/>
</dbReference>
<gene>
    <name evidence="1" type="ORF">EDD60_11413</name>
</gene>
<dbReference type="NCBIfam" id="TIGR00099">
    <property type="entry name" value="Cof-subfamily"/>
    <property type="match status" value="1"/>
</dbReference>
<dbReference type="InterPro" id="IPR006379">
    <property type="entry name" value="HAD-SF_hydro_IIB"/>
</dbReference>
<evidence type="ECO:0000313" key="1">
    <source>
        <dbReference type="EMBL" id="TCV97847.1"/>
    </source>
</evidence>
<dbReference type="GO" id="GO:0000287">
    <property type="term" value="F:magnesium ion binding"/>
    <property type="evidence" value="ECO:0007669"/>
    <property type="project" value="TreeGrafter"/>
</dbReference>